<dbReference type="Proteomes" id="UP000299102">
    <property type="component" value="Unassembled WGS sequence"/>
</dbReference>
<keyword evidence="2" id="KW-1185">Reference proteome</keyword>
<dbReference type="EMBL" id="BGZK01000035">
    <property type="protein sequence ID" value="GBP09352.1"/>
    <property type="molecule type" value="Genomic_DNA"/>
</dbReference>
<evidence type="ECO:0000313" key="2">
    <source>
        <dbReference type="Proteomes" id="UP000299102"/>
    </source>
</evidence>
<dbReference type="AlphaFoldDB" id="A0A4C1T4L4"/>
<protein>
    <submittedName>
        <fullName evidence="1">Uncharacterized protein</fullName>
    </submittedName>
</protein>
<accession>A0A4C1T4L4</accession>
<comment type="caution">
    <text evidence="1">The sequence shown here is derived from an EMBL/GenBank/DDBJ whole genome shotgun (WGS) entry which is preliminary data.</text>
</comment>
<proteinExistence type="predicted"/>
<evidence type="ECO:0000313" key="1">
    <source>
        <dbReference type="EMBL" id="GBP09352.1"/>
    </source>
</evidence>
<name>A0A4C1T4L4_EUMVA</name>
<sequence length="248" mass="27233">MVFPPVPSVRAVLVAVHRVRPAAGVRLRAAHAERGRHRHPHPEPGAAELGGQPAHLLHVFAAHLHQLKTCPSLPLAVVRSRHPARAHSALSIRLHCAFGRVAFYAHATYTLCRFVLESHEEQQHIPTSRRLEAHPDPGPDEYRKRMTLQGPRRTPPAPLVHRRPGFRRHALAVSDLRPFTHKLVNNTFDSAFSGSNTLYNLLLSFSHGRYHNAGEDGRLQARCALGQHGGLRSSLLGLGGSGYGSAVA</sequence>
<organism evidence="1 2">
    <name type="scientific">Eumeta variegata</name>
    <name type="common">Bagworm moth</name>
    <name type="synonym">Eumeta japonica</name>
    <dbReference type="NCBI Taxonomy" id="151549"/>
    <lineage>
        <taxon>Eukaryota</taxon>
        <taxon>Metazoa</taxon>
        <taxon>Ecdysozoa</taxon>
        <taxon>Arthropoda</taxon>
        <taxon>Hexapoda</taxon>
        <taxon>Insecta</taxon>
        <taxon>Pterygota</taxon>
        <taxon>Neoptera</taxon>
        <taxon>Endopterygota</taxon>
        <taxon>Lepidoptera</taxon>
        <taxon>Glossata</taxon>
        <taxon>Ditrysia</taxon>
        <taxon>Tineoidea</taxon>
        <taxon>Psychidae</taxon>
        <taxon>Oiketicinae</taxon>
        <taxon>Eumeta</taxon>
    </lineage>
</organism>
<gene>
    <name evidence="1" type="ORF">EVAR_5781_1</name>
</gene>
<reference evidence="1 2" key="1">
    <citation type="journal article" date="2019" name="Commun. Biol.">
        <title>The bagworm genome reveals a unique fibroin gene that provides high tensile strength.</title>
        <authorList>
            <person name="Kono N."/>
            <person name="Nakamura H."/>
            <person name="Ohtoshi R."/>
            <person name="Tomita M."/>
            <person name="Numata K."/>
            <person name="Arakawa K."/>
        </authorList>
    </citation>
    <scope>NUCLEOTIDE SEQUENCE [LARGE SCALE GENOMIC DNA]</scope>
</reference>